<reference evidence="1" key="1">
    <citation type="submission" date="2018-05" db="EMBL/GenBank/DDBJ databases">
        <authorList>
            <person name="Lanie J.A."/>
            <person name="Ng W.-L."/>
            <person name="Kazmierczak K.M."/>
            <person name="Andrzejewski T.M."/>
            <person name="Davidsen T.M."/>
            <person name="Wayne K.J."/>
            <person name="Tettelin H."/>
            <person name="Glass J.I."/>
            <person name="Rusch D."/>
            <person name="Podicherti R."/>
            <person name="Tsui H.-C.T."/>
            <person name="Winkler M.E."/>
        </authorList>
    </citation>
    <scope>NUCLEOTIDE SEQUENCE</scope>
</reference>
<name>A0A381ZDH2_9ZZZZ</name>
<evidence type="ECO:0000313" key="1">
    <source>
        <dbReference type="EMBL" id="SVA86827.1"/>
    </source>
</evidence>
<proteinExistence type="predicted"/>
<feature type="non-terminal residue" evidence="1">
    <location>
        <position position="38"/>
    </location>
</feature>
<sequence>VDQILYLIVPLLAVRILREVFSDPAESLDLLHPFYPRI</sequence>
<dbReference type="AlphaFoldDB" id="A0A381ZDH2"/>
<feature type="non-terminal residue" evidence="1">
    <location>
        <position position="1"/>
    </location>
</feature>
<organism evidence="1">
    <name type="scientific">marine metagenome</name>
    <dbReference type="NCBI Taxonomy" id="408172"/>
    <lineage>
        <taxon>unclassified sequences</taxon>
        <taxon>metagenomes</taxon>
        <taxon>ecological metagenomes</taxon>
    </lineage>
</organism>
<dbReference type="EMBL" id="UINC01020749">
    <property type="protein sequence ID" value="SVA86827.1"/>
    <property type="molecule type" value="Genomic_DNA"/>
</dbReference>
<accession>A0A381ZDH2</accession>
<protein>
    <submittedName>
        <fullName evidence="1">Uncharacterized protein</fullName>
    </submittedName>
</protein>
<gene>
    <name evidence="1" type="ORF">METZ01_LOCUS139681</name>
</gene>